<dbReference type="Pfam" id="PF13242">
    <property type="entry name" value="Hydrolase_like"/>
    <property type="match status" value="1"/>
</dbReference>
<evidence type="ECO:0000259" key="1">
    <source>
        <dbReference type="Pfam" id="PF18407"/>
    </source>
</evidence>
<feature type="domain" description="GCN5-related N-acetyltransferase-like" evidence="1">
    <location>
        <begin position="281"/>
        <end position="321"/>
    </location>
</feature>
<dbReference type="OrthoDB" id="3400930at2"/>
<sequence>MGDRLIDGFDGVLSDLDGVVYTGPGAILGATEALGKLEGAGKKLAYITNNASRSAEQVADHLRSLGAPATAEQVFGSARVGVELLAEHVAAGSRVLVVGSPALADIVRNHGFVVVGSAEESPDAVIQGFSPDLGWRDLAEASYAVAAGATWVATNTDMSIPQERGTAPGNGALVAAVRAATGAAPRVGGKPEAALFTTAARQLGLERALVVGDRLDTDILGGNRAQMATALVLTGVDSVRSALTAAVDERPTFLLGTIAGLFEEYPAVTPVDGSASHAFSCGEATAHVDGTAVSVRGDEDAVDSWRAACAAWWSAHPDETPESAPRISFR</sequence>
<keyword evidence="3" id="KW-1185">Reference proteome</keyword>
<accession>A0A4S5E0Q3</accession>
<dbReference type="Pfam" id="PF18407">
    <property type="entry name" value="GNAT_like"/>
    <property type="match status" value="1"/>
</dbReference>
<dbReference type="GO" id="GO:0005737">
    <property type="term" value="C:cytoplasm"/>
    <property type="evidence" value="ECO:0007669"/>
    <property type="project" value="TreeGrafter"/>
</dbReference>
<dbReference type="RefSeq" id="WP_136455656.1">
    <property type="nucleotide sequence ID" value="NZ_SSWH01000016.1"/>
</dbReference>
<dbReference type="InterPro" id="IPR023214">
    <property type="entry name" value="HAD_sf"/>
</dbReference>
<dbReference type="PANTHER" id="PTHR19288">
    <property type="entry name" value="4-NITROPHENYLPHOSPHATASE-RELATED"/>
    <property type="match status" value="1"/>
</dbReference>
<name>A0A4S5E0Q3_9MICC</name>
<proteinExistence type="predicted"/>
<dbReference type="InterPro" id="IPR041065">
    <property type="entry name" value="GNAT-like"/>
</dbReference>
<comment type="caution">
    <text evidence="2">The sequence shown here is derived from an EMBL/GenBank/DDBJ whole genome shotgun (WGS) entry which is preliminary data.</text>
</comment>
<gene>
    <name evidence="2" type="ORF">E8P82_13930</name>
</gene>
<evidence type="ECO:0000313" key="3">
    <source>
        <dbReference type="Proteomes" id="UP000305233"/>
    </source>
</evidence>
<dbReference type="Pfam" id="PF13344">
    <property type="entry name" value="Hydrolase_6"/>
    <property type="match status" value="1"/>
</dbReference>
<dbReference type="NCBIfam" id="TIGR01549">
    <property type="entry name" value="HAD-SF-IA-v1"/>
    <property type="match status" value="1"/>
</dbReference>
<dbReference type="PANTHER" id="PTHR19288:SF95">
    <property type="entry name" value="D-GLYCEROL 3-PHOSPHATE PHOSPHATASE"/>
    <property type="match status" value="1"/>
</dbReference>
<dbReference type="AlphaFoldDB" id="A0A4S5E0Q3"/>
<dbReference type="EMBL" id="SSWH01000016">
    <property type="protein sequence ID" value="THJ64870.1"/>
    <property type="molecule type" value="Genomic_DNA"/>
</dbReference>
<dbReference type="Proteomes" id="UP000305233">
    <property type="component" value="Unassembled WGS sequence"/>
</dbReference>
<dbReference type="Gene3D" id="3.40.50.1000">
    <property type="entry name" value="HAD superfamily/HAD-like"/>
    <property type="match status" value="2"/>
</dbReference>
<dbReference type="InterPro" id="IPR006439">
    <property type="entry name" value="HAD-SF_hydro_IA"/>
</dbReference>
<reference evidence="2 3" key="1">
    <citation type="submission" date="2019-04" db="EMBL/GenBank/DDBJ databases">
        <authorList>
            <person name="Liu Q."/>
            <person name="Xin Y.-H."/>
        </authorList>
    </citation>
    <scope>NUCLEOTIDE SEQUENCE [LARGE SCALE GENOMIC DNA]</scope>
    <source>
        <strain evidence="2 3">AM23</strain>
    </source>
</reference>
<dbReference type="InterPro" id="IPR036412">
    <property type="entry name" value="HAD-like_sf"/>
</dbReference>
<dbReference type="NCBIfam" id="TIGR01460">
    <property type="entry name" value="HAD-SF-IIA"/>
    <property type="match status" value="1"/>
</dbReference>
<keyword evidence="2" id="KW-0378">Hydrolase</keyword>
<dbReference type="GO" id="GO:0016791">
    <property type="term" value="F:phosphatase activity"/>
    <property type="evidence" value="ECO:0007669"/>
    <property type="project" value="TreeGrafter"/>
</dbReference>
<evidence type="ECO:0000313" key="2">
    <source>
        <dbReference type="EMBL" id="THJ64870.1"/>
    </source>
</evidence>
<dbReference type="InterPro" id="IPR006357">
    <property type="entry name" value="HAD-SF_hydro_IIA"/>
</dbReference>
<organism evidence="2 3">
    <name type="scientific">Arthrobacter echini</name>
    <dbReference type="NCBI Taxonomy" id="1529066"/>
    <lineage>
        <taxon>Bacteria</taxon>
        <taxon>Bacillati</taxon>
        <taxon>Actinomycetota</taxon>
        <taxon>Actinomycetes</taxon>
        <taxon>Micrococcales</taxon>
        <taxon>Micrococcaceae</taxon>
        <taxon>Arthrobacter</taxon>
    </lineage>
</organism>
<protein>
    <submittedName>
        <fullName evidence="2">HAD-IIA family hydrolase</fullName>
    </submittedName>
</protein>
<dbReference type="SUPFAM" id="SSF56784">
    <property type="entry name" value="HAD-like"/>
    <property type="match status" value="1"/>
</dbReference>